<feature type="transmembrane region" description="Helical" evidence="2">
    <location>
        <begin position="33"/>
        <end position="52"/>
    </location>
</feature>
<name>A0A4Y8W988_9VIBR</name>
<dbReference type="CDD" id="cd16430">
    <property type="entry name" value="TraB"/>
    <property type="match status" value="1"/>
</dbReference>
<dbReference type="EMBL" id="SATR01000062">
    <property type="protein sequence ID" value="TFH89510.1"/>
    <property type="molecule type" value="Genomic_DNA"/>
</dbReference>
<organism evidence="3 4">
    <name type="scientific">Vibrio ouci</name>
    <dbReference type="NCBI Taxonomy" id="2499078"/>
    <lineage>
        <taxon>Bacteria</taxon>
        <taxon>Pseudomonadati</taxon>
        <taxon>Pseudomonadota</taxon>
        <taxon>Gammaproteobacteria</taxon>
        <taxon>Vibrionales</taxon>
        <taxon>Vibrionaceae</taxon>
        <taxon>Vibrio</taxon>
    </lineage>
</organism>
<sequence>MFASWKKRVLRDAQGEFEQGDDINRHTAFRNGALTLIVVIALLICAFGLYQYTRPPKPDKSSQSSEPAEFGAIIEQGFVEKDNQSALTLQQHTLSSLRKHVADLEDNLRTLQEETQRNLERAKKETTRLVEDKVRKEYREREAELEARIQAFEQAEKTLLDPMPHSATDAQDAINEPEVFGTRPLPPRPAVSASHNPDIAQMQYPASDQRPFKRSEFDSHDFIWDTQDEERDRRTTDNYVPTGTFVTAVVTGGADANAGVLGQGDTTPVVFQTVHEGILPNGDKSRLKDCTITAAAYGEVSSSRGIVRTHRISCIQDKGHILDVAVKGTAFNFGRNGIRGTTILKNGDIVQMAGISGILTGIGETGKALSQTTTTSPLGSTTTLSGKDSALNLLGNATASVGAKLSDYYIGLAELYHPIVEINPGAVVNIVFLEGFPLDPLKAEDYERAQAQQQMSSQSNQILDVITNTPLNPLAGQLSKEGIDVPATPFGR</sequence>
<keyword evidence="4" id="KW-1185">Reference proteome</keyword>
<proteinExistence type="predicted"/>
<dbReference type="InterPro" id="IPR005498">
    <property type="entry name" value="T4SS_VirB10/TraB/TrbI"/>
</dbReference>
<accession>A0A4Y8W988</accession>
<dbReference type="Proteomes" id="UP000297753">
    <property type="component" value="Unassembled WGS sequence"/>
</dbReference>
<evidence type="ECO:0000256" key="2">
    <source>
        <dbReference type="SAM" id="Phobius"/>
    </source>
</evidence>
<evidence type="ECO:0000313" key="4">
    <source>
        <dbReference type="Proteomes" id="UP000297753"/>
    </source>
</evidence>
<dbReference type="AlphaFoldDB" id="A0A4Y8W988"/>
<feature type="coiled-coil region" evidence="1">
    <location>
        <begin position="94"/>
        <end position="155"/>
    </location>
</feature>
<reference evidence="3 4" key="1">
    <citation type="submission" date="2019-01" db="EMBL/GenBank/DDBJ databases">
        <title>Vibrio BEI176 sp. nov, a marine bacterium isolated from China: eastern marignal seas.</title>
        <authorList>
            <person name="Li B."/>
        </authorList>
    </citation>
    <scope>NUCLEOTIDE SEQUENCE [LARGE SCALE GENOMIC DNA]</scope>
    <source>
        <strain evidence="3 4">BEI176</strain>
    </source>
</reference>
<keyword evidence="2" id="KW-0812">Transmembrane</keyword>
<gene>
    <name evidence="3" type="ORF">ELS82_21855</name>
</gene>
<keyword evidence="1" id="KW-0175">Coiled coil</keyword>
<keyword evidence="2" id="KW-0472">Membrane</keyword>
<dbReference type="OrthoDB" id="15544at2"/>
<evidence type="ECO:0000256" key="1">
    <source>
        <dbReference type="SAM" id="Coils"/>
    </source>
</evidence>
<comment type="caution">
    <text evidence="3">The sequence shown here is derived from an EMBL/GenBank/DDBJ whole genome shotgun (WGS) entry which is preliminary data.</text>
</comment>
<keyword evidence="2" id="KW-1133">Transmembrane helix</keyword>
<evidence type="ECO:0000313" key="3">
    <source>
        <dbReference type="EMBL" id="TFH89510.1"/>
    </source>
</evidence>
<dbReference type="Pfam" id="PF03743">
    <property type="entry name" value="TrbI"/>
    <property type="match status" value="1"/>
</dbReference>
<protein>
    <submittedName>
        <fullName evidence="3">Conjugal transfer protein TraB</fullName>
    </submittedName>
</protein>